<sequence>MRDDERVVALTFDDGPSANTRRLLDVLAARGVRATFFLQGEHVAADPDAVRAVHAAGHALANHTWSHPHLPELPAAEVDDELARAADAVRDATGVVTTLFRPPFGDLDDDVVAAVARHGEAVVLWDVDPADWEAGAPAGRTVERVLAEVRPGSVVLMHDWQDSTVDAVPAVVDGLVADGYRFVTVPELLGERVAPGRVFSHGRTVG</sequence>
<keyword evidence="5" id="KW-1185">Reference proteome</keyword>
<dbReference type="InterPro" id="IPR050248">
    <property type="entry name" value="Polysacc_deacetylase_ArnD"/>
</dbReference>
<keyword evidence="2" id="KW-0378">Hydrolase</keyword>
<name>A0A4Y3KDV2_CELUD</name>
<dbReference type="CDD" id="cd10917">
    <property type="entry name" value="CE4_NodB_like_6s_7s"/>
    <property type="match status" value="1"/>
</dbReference>
<evidence type="ECO:0000256" key="1">
    <source>
        <dbReference type="ARBA" id="ARBA00022723"/>
    </source>
</evidence>
<dbReference type="Proteomes" id="UP000315842">
    <property type="component" value="Unassembled WGS sequence"/>
</dbReference>
<dbReference type="AlphaFoldDB" id="A0A4Y3KDV2"/>
<dbReference type="InterPro" id="IPR002509">
    <property type="entry name" value="NODB_dom"/>
</dbReference>
<reference evidence="4 5" key="1">
    <citation type="submission" date="2019-06" db="EMBL/GenBank/DDBJ databases">
        <title>Whole genome shotgun sequence of Cellulomonas uda NBRC 3747.</title>
        <authorList>
            <person name="Hosoyama A."/>
            <person name="Uohara A."/>
            <person name="Ohji S."/>
            <person name="Ichikawa N."/>
        </authorList>
    </citation>
    <scope>NUCLEOTIDE SEQUENCE [LARGE SCALE GENOMIC DNA]</scope>
    <source>
        <strain evidence="4 5">NBRC 3747</strain>
    </source>
</reference>
<evidence type="ECO:0000313" key="5">
    <source>
        <dbReference type="Proteomes" id="UP000315842"/>
    </source>
</evidence>
<dbReference type="InterPro" id="IPR011330">
    <property type="entry name" value="Glyco_hydro/deAcase_b/a-brl"/>
</dbReference>
<organism evidence="4 5">
    <name type="scientific">Cellulomonas uda</name>
    <dbReference type="NCBI Taxonomy" id="1714"/>
    <lineage>
        <taxon>Bacteria</taxon>
        <taxon>Bacillati</taxon>
        <taxon>Actinomycetota</taxon>
        <taxon>Actinomycetes</taxon>
        <taxon>Micrococcales</taxon>
        <taxon>Cellulomonadaceae</taxon>
        <taxon>Cellulomonas</taxon>
    </lineage>
</organism>
<dbReference type="GO" id="GO:0016810">
    <property type="term" value="F:hydrolase activity, acting on carbon-nitrogen (but not peptide) bonds"/>
    <property type="evidence" value="ECO:0007669"/>
    <property type="project" value="InterPro"/>
</dbReference>
<dbReference type="Gene3D" id="3.20.20.370">
    <property type="entry name" value="Glycoside hydrolase/deacetylase"/>
    <property type="match status" value="1"/>
</dbReference>
<dbReference type="SUPFAM" id="SSF88713">
    <property type="entry name" value="Glycoside hydrolase/deacetylase"/>
    <property type="match status" value="1"/>
</dbReference>
<proteinExistence type="predicted"/>
<gene>
    <name evidence="4" type="ORF">CUD01_30750</name>
</gene>
<evidence type="ECO:0000313" key="4">
    <source>
        <dbReference type="EMBL" id="GEA82631.1"/>
    </source>
</evidence>
<evidence type="ECO:0000256" key="2">
    <source>
        <dbReference type="ARBA" id="ARBA00022801"/>
    </source>
</evidence>
<dbReference type="GO" id="GO:0005975">
    <property type="term" value="P:carbohydrate metabolic process"/>
    <property type="evidence" value="ECO:0007669"/>
    <property type="project" value="InterPro"/>
</dbReference>
<protein>
    <recommendedName>
        <fullName evidence="3">NodB homology domain-containing protein</fullName>
    </recommendedName>
</protein>
<comment type="caution">
    <text evidence="4">The sequence shown here is derived from an EMBL/GenBank/DDBJ whole genome shotgun (WGS) entry which is preliminary data.</text>
</comment>
<keyword evidence="1" id="KW-0479">Metal-binding</keyword>
<dbReference type="PANTHER" id="PTHR10587:SF133">
    <property type="entry name" value="CHITIN DEACETYLASE 1-RELATED"/>
    <property type="match status" value="1"/>
</dbReference>
<dbReference type="PROSITE" id="PS51677">
    <property type="entry name" value="NODB"/>
    <property type="match status" value="1"/>
</dbReference>
<dbReference type="PANTHER" id="PTHR10587">
    <property type="entry name" value="GLYCOSYL TRANSFERASE-RELATED"/>
    <property type="match status" value="1"/>
</dbReference>
<feature type="domain" description="NodB homology" evidence="3">
    <location>
        <begin position="6"/>
        <end position="183"/>
    </location>
</feature>
<evidence type="ECO:0000259" key="3">
    <source>
        <dbReference type="PROSITE" id="PS51677"/>
    </source>
</evidence>
<accession>A0A4Y3KDV2</accession>
<dbReference type="EMBL" id="BJLP01000075">
    <property type="protein sequence ID" value="GEA82631.1"/>
    <property type="molecule type" value="Genomic_DNA"/>
</dbReference>
<dbReference type="RefSeq" id="WP_141322433.1">
    <property type="nucleotide sequence ID" value="NZ_BJLP01000075.1"/>
</dbReference>
<dbReference type="GO" id="GO:0046872">
    <property type="term" value="F:metal ion binding"/>
    <property type="evidence" value="ECO:0007669"/>
    <property type="project" value="UniProtKB-KW"/>
</dbReference>
<dbReference type="GO" id="GO:0016020">
    <property type="term" value="C:membrane"/>
    <property type="evidence" value="ECO:0007669"/>
    <property type="project" value="TreeGrafter"/>
</dbReference>
<dbReference type="Pfam" id="PF01522">
    <property type="entry name" value="Polysacc_deac_1"/>
    <property type="match status" value="1"/>
</dbReference>